<keyword evidence="2" id="KW-1185">Reference proteome</keyword>
<evidence type="ECO:0000313" key="1">
    <source>
        <dbReference type="EMBL" id="RFT05974.1"/>
    </source>
</evidence>
<dbReference type="GeneID" id="97996032"/>
<protein>
    <submittedName>
        <fullName evidence="1">Uncharacterized protein</fullName>
    </submittedName>
</protein>
<dbReference type="EMBL" id="QQRQ01000020">
    <property type="protein sequence ID" value="RFT05974.1"/>
    <property type="molecule type" value="Genomic_DNA"/>
</dbReference>
<dbReference type="RefSeq" id="WP_021919098.1">
    <property type="nucleotide sequence ID" value="NZ_CAKXKJ010000007.1"/>
</dbReference>
<sequence length="155" mass="16963">MKRFRFLPKLPRLIIGFAFCCSLLLLLRGFTHSNDLAFLYDLPKKDMVLHLEESISSSVSTSMDHTVSSHQWGLSGITAVGTLHLDQAQVCSVTAAPLFGDVKVLFLSADGTSLLWTTDDPADLSLPAGTHTVYCVGKHFWGSMRAETPSPFHPA</sequence>
<evidence type="ECO:0000313" key="2">
    <source>
        <dbReference type="Proteomes" id="UP000260649"/>
    </source>
</evidence>
<accession>A0A3E2B1W2</accession>
<dbReference type="Proteomes" id="UP000260649">
    <property type="component" value="Unassembled WGS sequence"/>
</dbReference>
<reference evidence="1 2" key="1">
    <citation type="submission" date="2018-07" db="EMBL/GenBank/DDBJ databases">
        <title>GABA Modulating Bacteria of the Human Gut Microbiota.</title>
        <authorList>
            <person name="Strandwitz P."/>
            <person name="Kim K.H."/>
            <person name="Terekhova D."/>
            <person name="Liu J.K."/>
            <person name="Sharma A."/>
            <person name="Levering J."/>
            <person name="Mcdonald D."/>
            <person name="Dietrich D."/>
            <person name="Ramadhar T.R."/>
            <person name="Lekbua A."/>
            <person name="Mroue N."/>
            <person name="Liston C."/>
            <person name="Stewart E.J."/>
            <person name="Dubin M.J."/>
            <person name="Zengler K."/>
            <person name="Knight R."/>
            <person name="Gilbert J.A."/>
            <person name="Clardy J."/>
            <person name="Lewis K."/>
        </authorList>
    </citation>
    <scope>NUCLEOTIDE SEQUENCE [LARGE SCALE GENOMIC DNA]</scope>
    <source>
        <strain evidence="1 2">KLE1738</strain>
    </source>
</reference>
<organism evidence="1 2">
    <name type="scientific">Evtepia gabavorous</name>
    <dbReference type="NCBI Taxonomy" id="2211183"/>
    <lineage>
        <taxon>Bacteria</taxon>
        <taxon>Bacillati</taxon>
        <taxon>Bacillota</taxon>
        <taxon>Clostridia</taxon>
        <taxon>Eubacteriales</taxon>
        <taxon>Evtepia</taxon>
    </lineage>
</organism>
<name>A0A3E2B1W2_9FIRM</name>
<dbReference type="AlphaFoldDB" id="A0A3E2B1W2"/>
<comment type="caution">
    <text evidence="1">The sequence shown here is derived from an EMBL/GenBank/DDBJ whole genome shotgun (WGS) entry which is preliminary data.</text>
</comment>
<gene>
    <name evidence="1" type="ORF">DV520_09830</name>
</gene>
<proteinExistence type="predicted"/>